<evidence type="ECO:0000256" key="15">
    <source>
        <dbReference type="RuleBase" id="RU000434"/>
    </source>
</evidence>
<reference evidence="24" key="1">
    <citation type="journal article" date="2017" name="Nature">
        <title>Asgard archaea illuminate the origin of eukaryotic cellular complexity.</title>
        <authorList>
            <person name="Zaremba-Niedzwiedzka K."/>
            <person name="Caceres E.F."/>
            <person name="Saw J.H."/>
            <person name="Backstrom D."/>
            <person name="Juzokaite L."/>
            <person name="Vancaester E."/>
            <person name="Seitz K.W."/>
            <person name="Anantharaman K."/>
            <person name="Starnawski P."/>
            <person name="Kjeldsen K.U."/>
            <person name="Scott M.B."/>
            <person name="Nunoura T."/>
            <person name="Banfield J.F."/>
            <person name="Schramm A."/>
            <person name="Baker B.J."/>
            <person name="Spang A."/>
            <person name="Ettema T.J.G."/>
        </authorList>
    </citation>
    <scope>NUCLEOTIDE SEQUENCE</scope>
    <source>
        <strain evidence="24">LCB_4</strain>
    </source>
</reference>
<feature type="domain" description="RNA polymerase Rpb2" evidence="22">
    <location>
        <begin position="521"/>
        <end position="582"/>
    </location>
</feature>
<comment type="function">
    <text evidence="12">DNA-dependent RNA polymerase (RNAP) catalyzes the transcription of DNA into RNA using the four ribonucleoside triphosphates as substrates. The Rpo2 subunit (Rpo2N and Rpo2C in this organism) is implicated in DNA promoter recognition and in nucleotide binding.</text>
</comment>
<dbReference type="NCBIfam" id="NF006335">
    <property type="entry name" value="PRK08565.1"/>
    <property type="match status" value="1"/>
</dbReference>
<feature type="domain" description="RNA polymerase Rpb2" evidence="21">
    <location>
        <begin position="423"/>
        <end position="487"/>
    </location>
</feature>
<evidence type="ECO:0000256" key="16">
    <source>
        <dbReference type="RuleBase" id="RU363031"/>
    </source>
</evidence>
<keyword evidence="5" id="KW-0963">Cytoplasm</keyword>
<comment type="subcellular location">
    <subcellularLocation>
        <location evidence="2">Cytoplasm</location>
    </subcellularLocation>
</comment>
<dbReference type="NCBIfam" id="TIGR03670">
    <property type="entry name" value="rpoB_arch"/>
    <property type="match status" value="1"/>
</dbReference>
<comment type="catalytic activity">
    <reaction evidence="14 16">
        <text>RNA(n) + a ribonucleoside 5'-triphosphate = RNA(n+1) + diphosphate</text>
        <dbReference type="Rhea" id="RHEA:21248"/>
        <dbReference type="Rhea" id="RHEA-COMP:14527"/>
        <dbReference type="Rhea" id="RHEA-COMP:17342"/>
        <dbReference type="ChEBI" id="CHEBI:33019"/>
        <dbReference type="ChEBI" id="CHEBI:61557"/>
        <dbReference type="ChEBI" id="CHEBI:140395"/>
        <dbReference type="EC" id="2.7.7.6"/>
    </reaction>
</comment>
<dbReference type="AlphaFoldDB" id="A0AAF0IBQ9"/>
<dbReference type="InterPro" id="IPR007120">
    <property type="entry name" value="DNA-dir_RNAP_su2_dom"/>
</dbReference>
<dbReference type="InterPro" id="IPR037033">
    <property type="entry name" value="DNA-dir_RNAP_su2_hyb_sf"/>
</dbReference>
<dbReference type="Pfam" id="PF04563">
    <property type="entry name" value="RNA_pol_Rpb2_1"/>
    <property type="match status" value="1"/>
</dbReference>
<evidence type="ECO:0000313" key="24">
    <source>
        <dbReference type="EMBL" id="WEU40660.1"/>
    </source>
</evidence>
<comment type="function">
    <text evidence="16">DNA-dependent RNA polymerase catalyzes the transcription of DNA into RNA using the four ribonucleoside triphosphates as substrates.</text>
</comment>
<comment type="cofactor">
    <cofactor evidence="1">
        <name>Zn(2+)</name>
        <dbReference type="ChEBI" id="CHEBI:29105"/>
    </cofactor>
</comment>
<dbReference type="FunFam" id="2.40.270.10:FF:000011">
    <property type="entry name" value="DNA-directed RNA polymerase subunit beta"/>
    <property type="match status" value="1"/>
</dbReference>
<feature type="domain" description="RNA polymerase Rpb2" evidence="18">
    <location>
        <begin position="1024"/>
        <end position="1115"/>
    </location>
</feature>
<dbReference type="Pfam" id="PF04560">
    <property type="entry name" value="RNA_pol_Rpb2_7"/>
    <property type="match status" value="1"/>
</dbReference>
<dbReference type="Pfam" id="PF04561">
    <property type="entry name" value="RNA_pol_Rpb2_2"/>
    <property type="match status" value="1"/>
</dbReference>
<dbReference type="InterPro" id="IPR019969">
    <property type="entry name" value="RNAP_Rpo2"/>
</dbReference>
<evidence type="ECO:0000256" key="1">
    <source>
        <dbReference type="ARBA" id="ARBA00001947"/>
    </source>
</evidence>
<evidence type="ECO:0000259" key="23">
    <source>
        <dbReference type="Pfam" id="PF04567"/>
    </source>
</evidence>
<dbReference type="Proteomes" id="UP000186851">
    <property type="component" value="Chromosome"/>
</dbReference>
<feature type="domain" description="DNA-directed RNA polymerase subunit 2 hybrid-binding" evidence="17">
    <location>
        <begin position="651"/>
        <end position="1022"/>
    </location>
</feature>
<feature type="domain" description="RNA polymerase beta subunit protrusion" evidence="20">
    <location>
        <begin position="20"/>
        <end position="403"/>
    </location>
</feature>
<evidence type="ECO:0000256" key="5">
    <source>
        <dbReference type="ARBA" id="ARBA00022490"/>
    </source>
</evidence>
<evidence type="ECO:0000256" key="11">
    <source>
        <dbReference type="ARBA" id="ARBA00023163"/>
    </source>
</evidence>
<comment type="similarity">
    <text evidence="3 15">Belongs to the RNA polymerase beta chain family.</text>
</comment>
<evidence type="ECO:0000256" key="12">
    <source>
        <dbReference type="ARBA" id="ARBA00025096"/>
    </source>
</evidence>
<dbReference type="CDD" id="cd00653">
    <property type="entry name" value="RNA_pol_B_RPB2"/>
    <property type="match status" value="1"/>
</dbReference>
<dbReference type="Pfam" id="PF04566">
    <property type="entry name" value="RNA_pol_Rpb2_4"/>
    <property type="match status" value="1"/>
</dbReference>
<dbReference type="NCBIfam" id="NF007175">
    <property type="entry name" value="PRK09606.1"/>
    <property type="match status" value="1"/>
</dbReference>
<feature type="domain" description="RNA polymerase Rpb2" evidence="23">
    <location>
        <begin position="603"/>
        <end position="635"/>
    </location>
</feature>
<dbReference type="InterPro" id="IPR007641">
    <property type="entry name" value="RNA_pol_Rpb2_7"/>
</dbReference>
<dbReference type="InterPro" id="IPR014724">
    <property type="entry name" value="RNA_pol_RPB2_OB-fold"/>
</dbReference>
<keyword evidence="7 16" id="KW-0548">Nucleotidyltransferase</keyword>
<proteinExistence type="inferred from homology"/>
<dbReference type="GO" id="GO:0006351">
    <property type="term" value="P:DNA-templated transcription"/>
    <property type="evidence" value="ECO:0007669"/>
    <property type="project" value="InterPro"/>
</dbReference>
<dbReference type="Gene3D" id="3.90.1070.20">
    <property type="match status" value="1"/>
</dbReference>
<dbReference type="Pfam" id="PF00562">
    <property type="entry name" value="RNA_pol_Rpb2_6"/>
    <property type="match status" value="1"/>
</dbReference>
<dbReference type="GO" id="GO:0003899">
    <property type="term" value="F:DNA-directed RNA polymerase activity"/>
    <property type="evidence" value="ECO:0007669"/>
    <property type="project" value="UniProtKB-EC"/>
</dbReference>
<dbReference type="KEGG" id="oyw:OdinLCB4_001645"/>
<dbReference type="Pfam" id="PF04567">
    <property type="entry name" value="RNA_pol_Rpb2_5"/>
    <property type="match status" value="1"/>
</dbReference>
<dbReference type="Gene3D" id="2.40.270.10">
    <property type="entry name" value="DNA-directed RNA polymerase, subunit 2, domain 6"/>
    <property type="match status" value="1"/>
</dbReference>
<evidence type="ECO:0000256" key="6">
    <source>
        <dbReference type="ARBA" id="ARBA00022679"/>
    </source>
</evidence>
<keyword evidence="11 16" id="KW-0804">Transcription</keyword>
<dbReference type="InterPro" id="IPR037034">
    <property type="entry name" value="RNA_pol_Rpb2_2_sf"/>
</dbReference>
<dbReference type="Gene3D" id="3.90.1100.10">
    <property type="match status" value="1"/>
</dbReference>
<evidence type="ECO:0000256" key="4">
    <source>
        <dbReference type="ARBA" id="ARBA00022478"/>
    </source>
</evidence>
<dbReference type="EC" id="2.7.7.6" evidence="16"/>
<dbReference type="Gene3D" id="3.90.1800.10">
    <property type="entry name" value="RNA polymerase alpha subunit dimerisation domain"/>
    <property type="match status" value="1"/>
</dbReference>
<evidence type="ECO:0000259" key="22">
    <source>
        <dbReference type="Pfam" id="PF04566"/>
    </source>
</evidence>
<evidence type="ECO:0000256" key="8">
    <source>
        <dbReference type="ARBA" id="ARBA00022723"/>
    </source>
</evidence>
<dbReference type="GO" id="GO:0000428">
    <property type="term" value="C:DNA-directed RNA polymerase complex"/>
    <property type="evidence" value="ECO:0007669"/>
    <property type="project" value="UniProtKB-KW"/>
</dbReference>
<sequence>MEVSSDNMWKLMLAFFDEKGLVRQHLDSYNSFIEKDLQAIIDEQGIIETDIENFYVKLGKIEIGEPSITEADGSTKIIDPAEARLRNLTYAAPLFLELTPVWKVPGTDIETPGETVKVYIGKMPIMLKSNCCILSKLKDEALLEIGEDARDPGGYFIINGSERVIVTQEDLAPNRILIERSSPTSPSTHVAKVFSTARGFRAPVLLERGRDGAFKLSFPSVPGKIPLAIMLRALGLITDKQIMDAISPDPEIRRELIPTLEEAAPIYVPKDPQQTVNNVLDYIGKRVAIGQTLEYRLKKAEQVIDKYLLPHLGVTSADRLNKAYYLCQMALRIIELVLGRRPEDDKDHYSNKRLKLAGELLASLFRNAFLNLVRDIKYQLERTAVRGRKPNIRTAVRADVITERLKHALATGNWVGGKAGVSQLLDRTNYMSSLSHLRRIVSPLSRSQPHYEARDLHPTHWGRICPNETPEGPNCGLVKNLALMCHISVGVDEKEVERILYNLNLYSIPDRAKCGPNPVSVFLNGTLIGYVSDPVWFVNEVRRKRRNSEISDEINIAYYPDVKEIQVNCDAGRARRPLIIVENGLLTLKPEHLEKLERGEWAFTDFVRNGIIEYLDAEEEENAYIALTPESITPEHTHLEISPSSILGITASTIPFAEHNQSPRNVYQSGMCKQALGVYAANFKHRLDTRTHLLHYPQVPIVKTKVMDAIGFDERAAGQNFIVAVLSYEGYNIEDALVMNRSSIDRGLGRSSFFRSYEAEERKYPGGQEDKFEVPERDVRGYRVPESYRHLGEDGLIASEINVEGGDVLIGRTSPPRFLEEYTELGAATQVRRDTSVNMRHGESGVVDTVVLTETVDGNRLVKVKVRDLRIPELGDKFASRHGQKGVLGLIVPREDMPFTDSGIVPDLIINPHAIPSRMTLGQVLESMVGKAASVFVKRVDGSIFTGLSNEEVYNMLKEAGFHYTGREVMYNGVNGEKLEADIFIGVVYYQKLHHMVADKMHARARGPVQILTRQPTEGRAREGGLRFGEMERDCLIGHGAALLLKERLLDESDKYTVYVCESCGALATYDRNKDRYYCPLCGDASTISRVSMSYAFKLLIQEMMALGIFPKLVLKEKA</sequence>
<reference evidence="24" key="2">
    <citation type="journal article" date="2022" name="Nat. Microbiol.">
        <title>A closed Candidatus Odinarchaeum chromosome exposes Asgard archaeal viruses.</title>
        <authorList>
            <person name="Tamarit D."/>
            <person name="Caceres E.F."/>
            <person name="Krupovic M."/>
            <person name="Nijland R."/>
            <person name="Eme L."/>
            <person name="Robinson N.P."/>
            <person name="Ettema T.J.G."/>
        </authorList>
    </citation>
    <scope>NUCLEOTIDE SEQUENCE</scope>
    <source>
        <strain evidence="24">LCB_4</strain>
    </source>
</reference>
<evidence type="ECO:0000259" key="17">
    <source>
        <dbReference type="Pfam" id="PF00562"/>
    </source>
</evidence>
<dbReference type="GO" id="GO:0032549">
    <property type="term" value="F:ribonucleoside binding"/>
    <property type="evidence" value="ECO:0007669"/>
    <property type="project" value="InterPro"/>
</dbReference>
<organism evidence="24 25">
    <name type="scientific">Odinarchaeota yellowstonii (strain LCB_4)</name>
    <dbReference type="NCBI Taxonomy" id="1841599"/>
    <lineage>
        <taxon>Archaea</taxon>
        <taxon>Promethearchaeati</taxon>
        <taxon>Candidatus Odinarchaeota</taxon>
        <taxon>Candidatus Odinarchaeia</taxon>
        <taxon>Candidatus Odinarchaeales</taxon>
        <taxon>Candidatus Odinarchaeaceae</taxon>
        <taxon>Candidatus Odinarchaeum</taxon>
    </lineage>
</organism>
<name>A0AAF0IBQ9_ODILC</name>
<dbReference type="PANTHER" id="PTHR20856">
    <property type="entry name" value="DNA-DIRECTED RNA POLYMERASE I SUBUNIT 2"/>
    <property type="match status" value="1"/>
</dbReference>
<evidence type="ECO:0000259" key="19">
    <source>
        <dbReference type="Pfam" id="PF04561"/>
    </source>
</evidence>
<dbReference type="InterPro" id="IPR007647">
    <property type="entry name" value="RNA_pol_Rpb2_5"/>
</dbReference>
<keyword evidence="9" id="KW-0862">Zinc</keyword>
<dbReference type="PROSITE" id="PS01166">
    <property type="entry name" value="RNA_POL_BETA"/>
    <property type="match status" value="1"/>
</dbReference>
<evidence type="ECO:0000256" key="10">
    <source>
        <dbReference type="ARBA" id="ARBA00023125"/>
    </source>
</evidence>
<dbReference type="InterPro" id="IPR007121">
    <property type="entry name" value="RNA_pol_bsu_CS"/>
</dbReference>
<evidence type="ECO:0000256" key="9">
    <source>
        <dbReference type="ARBA" id="ARBA00022833"/>
    </source>
</evidence>
<dbReference type="EMBL" id="CP091871">
    <property type="protein sequence ID" value="WEU40660.1"/>
    <property type="molecule type" value="Genomic_DNA"/>
</dbReference>
<keyword evidence="10" id="KW-0238">DNA-binding</keyword>
<comment type="subunit">
    <text evidence="13">Part of the RNA polymerase complex.</text>
</comment>
<keyword evidence="8" id="KW-0479">Metal-binding</keyword>
<dbReference type="InterPro" id="IPR007642">
    <property type="entry name" value="RNA_pol_Rpb2_2"/>
</dbReference>
<dbReference type="Pfam" id="PF04565">
    <property type="entry name" value="RNA_pol_Rpb2_3"/>
    <property type="match status" value="1"/>
</dbReference>
<evidence type="ECO:0000256" key="14">
    <source>
        <dbReference type="ARBA" id="ARBA00048552"/>
    </source>
</evidence>
<dbReference type="Gene3D" id="2.40.50.150">
    <property type="match status" value="1"/>
</dbReference>
<keyword evidence="6 16" id="KW-0808">Transferase</keyword>
<dbReference type="SUPFAM" id="SSF64484">
    <property type="entry name" value="beta and beta-prime subunits of DNA dependent RNA-polymerase"/>
    <property type="match status" value="1"/>
</dbReference>
<accession>A0AAF0IBQ9</accession>
<dbReference type="Gene3D" id="3.90.1110.10">
    <property type="entry name" value="RNA polymerase Rpb2, domain 2"/>
    <property type="match status" value="1"/>
</dbReference>
<dbReference type="GO" id="GO:0008270">
    <property type="term" value="F:zinc ion binding"/>
    <property type="evidence" value="ECO:0007669"/>
    <property type="project" value="InterPro"/>
</dbReference>
<evidence type="ECO:0000256" key="3">
    <source>
        <dbReference type="ARBA" id="ARBA00006835"/>
    </source>
</evidence>
<evidence type="ECO:0000256" key="7">
    <source>
        <dbReference type="ARBA" id="ARBA00022695"/>
    </source>
</evidence>
<keyword evidence="4 16" id="KW-0240">DNA-directed RNA polymerase</keyword>
<evidence type="ECO:0000259" key="20">
    <source>
        <dbReference type="Pfam" id="PF04563"/>
    </source>
</evidence>
<evidence type="ECO:0000259" key="21">
    <source>
        <dbReference type="Pfam" id="PF04565"/>
    </source>
</evidence>
<dbReference type="InterPro" id="IPR007644">
    <property type="entry name" value="RNA_pol_bsu_protrusion"/>
</dbReference>
<dbReference type="InterPro" id="IPR007646">
    <property type="entry name" value="RNA_pol_Rpb2_4"/>
</dbReference>
<protein>
    <recommendedName>
        <fullName evidence="16">DNA-directed RNA polymerase subunit beta</fullName>
        <ecNumber evidence="16">2.7.7.6</ecNumber>
    </recommendedName>
</protein>
<evidence type="ECO:0000256" key="2">
    <source>
        <dbReference type="ARBA" id="ARBA00004496"/>
    </source>
</evidence>
<dbReference type="GO" id="GO:0003677">
    <property type="term" value="F:DNA binding"/>
    <property type="evidence" value="ECO:0007669"/>
    <property type="project" value="UniProtKB-KW"/>
</dbReference>
<dbReference type="InterPro" id="IPR015712">
    <property type="entry name" value="DNA-dir_RNA_pol_su2"/>
</dbReference>
<evidence type="ECO:0000256" key="13">
    <source>
        <dbReference type="ARBA" id="ARBA00025838"/>
    </source>
</evidence>
<gene>
    <name evidence="24" type="ORF">OdinLCB4_001645</name>
</gene>
<evidence type="ECO:0000313" key="25">
    <source>
        <dbReference type="Proteomes" id="UP000186851"/>
    </source>
</evidence>
<dbReference type="InterPro" id="IPR007645">
    <property type="entry name" value="RNA_pol_Rpb2_3"/>
</dbReference>
<dbReference type="FunFam" id="3.90.1800.10:FF:000002">
    <property type="entry name" value="DNA-directed RNA polymerase subunit beta"/>
    <property type="match status" value="1"/>
</dbReference>
<dbReference type="GO" id="GO:0005737">
    <property type="term" value="C:cytoplasm"/>
    <property type="evidence" value="ECO:0007669"/>
    <property type="project" value="UniProtKB-SubCell"/>
</dbReference>
<feature type="domain" description="RNA polymerase Rpb2" evidence="19">
    <location>
        <begin position="173"/>
        <end position="355"/>
    </location>
</feature>
<evidence type="ECO:0000259" key="18">
    <source>
        <dbReference type="Pfam" id="PF04560"/>
    </source>
</evidence>